<dbReference type="OMA" id="FYINLMF"/>
<keyword evidence="1" id="KW-0143">Chaperone</keyword>
<dbReference type="PRINTS" id="PR00625">
    <property type="entry name" value="JDOMAIN"/>
</dbReference>
<organism evidence="4 5">
    <name type="scientific">Plasmodium relictum</name>
    <dbReference type="NCBI Taxonomy" id="85471"/>
    <lineage>
        <taxon>Eukaryota</taxon>
        <taxon>Sar</taxon>
        <taxon>Alveolata</taxon>
        <taxon>Apicomplexa</taxon>
        <taxon>Aconoidasida</taxon>
        <taxon>Haemosporida</taxon>
        <taxon>Plasmodiidae</taxon>
        <taxon>Plasmodium</taxon>
        <taxon>Plasmodium (Haemamoeba)</taxon>
    </lineage>
</organism>
<dbReference type="PROSITE" id="PS50076">
    <property type="entry name" value="DNAJ_2"/>
    <property type="match status" value="1"/>
</dbReference>
<dbReference type="InterPro" id="IPR001623">
    <property type="entry name" value="DnaJ_domain"/>
</dbReference>
<sequence>MNYHKILGVTKNACKKAIREAYLKKVKLYHPDINKNPDATSKFKQIQEAYQALYNNDYTNKSYYGENTYTKSYKSEDIKKNENYNYSDDFSEFHKAFYEEIRKMREKERSEQNRRYANNNYSSYSFNDIFHKYPREYFYINLMFKLFPLFIVPILFVFIIYKQYILKSHFKEKPIVIYDSYGRAFLVDIQGRKFRASEFDKY</sequence>
<evidence type="ECO:0000313" key="4">
    <source>
        <dbReference type="EMBL" id="CRH00792.1"/>
    </source>
</evidence>
<gene>
    <name evidence="4" type="ORF">PRELSG_1113800</name>
</gene>
<dbReference type="RefSeq" id="XP_028533795.1">
    <property type="nucleotide sequence ID" value="XM_028677402.1"/>
</dbReference>
<dbReference type="GO" id="GO:0005737">
    <property type="term" value="C:cytoplasm"/>
    <property type="evidence" value="ECO:0007669"/>
    <property type="project" value="TreeGrafter"/>
</dbReference>
<evidence type="ECO:0000256" key="2">
    <source>
        <dbReference type="SAM" id="Phobius"/>
    </source>
</evidence>
<keyword evidence="2" id="KW-0472">Membrane</keyword>
<dbReference type="InterPro" id="IPR036869">
    <property type="entry name" value="J_dom_sf"/>
</dbReference>
<dbReference type="SUPFAM" id="SSF46565">
    <property type="entry name" value="Chaperone J-domain"/>
    <property type="match status" value="1"/>
</dbReference>
<accession>A0A1J1H7A2</accession>
<evidence type="ECO:0000259" key="3">
    <source>
        <dbReference type="PROSITE" id="PS50076"/>
    </source>
</evidence>
<keyword evidence="2" id="KW-1133">Transmembrane helix</keyword>
<protein>
    <submittedName>
        <fullName evidence="4">DnaJ protein, putative</fullName>
    </submittedName>
</protein>
<dbReference type="KEGG" id="prel:PRELSG_1113800"/>
<proteinExistence type="predicted"/>
<dbReference type="GO" id="GO:0042026">
    <property type="term" value="P:protein refolding"/>
    <property type="evidence" value="ECO:0007669"/>
    <property type="project" value="TreeGrafter"/>
</dbReference>
<dbReference type="PANTHER" id="PTHR43096:SF52">
    <property type="entry name" value="DNAJ HOMOLOG 1, MITOCHONDRIAL-RELATED"/>
    <property type="match status" value="1"/>
</dbReference>
<dbReference type="CDD" id="cd06257">
    <property type="entry name" value="DnaJ"/>
    <property type="match status" value="1"/>
</dbReference>
<dbReference type="OrthoDB" id="10250354at2759"/>
<keyword evidence="5" id="KW-1185">Reference proteome</keyword>
<dbReference type="EMBL" id="LN835306">
    <property type="protein sequence ID" value="CRH00792.1"/>
    <property type="molecule type" value="Genomic_DNA"/>
</dbReference>
<dbReference type="AlphaFoldDB" id="A0A1J1H7A2"/>
<name>A0A1J1H7A2_PLARL</name>
<evidence type="ECO:0000256" key="1">
    <source>
        <dbReference type="ARBA" id="ARBA00023186"/>
    </source>
</evidence>
<dbReference type="SMART" id="SM00271">
    <property type="entry name" value="DnaJ"/>
    <property type="match status" value="1"/>
</dbReference>
<dbReference type="PANTHER" id="PTHR43096">
    <property type="entry name" value="DNAJ HOMOLOG 1, MITOCHONDRIAL-RELATED"/>
    <property type="match status" value="1"/>
</dbReference>
<evidence type="ECO:0000313" key="5">
    <source>
        <dbReference type="Proteomes" id="UP000220158"/>
    </source>
</evidence>
<feature type="domain" description="J" evidence="3">
    <location>
        <begin position="2"/>
        <end position="68"/>
    </location>
</feature>
<dbReference type="VEuPathDB" id="PlasmoDB:PRELSG_1113800"/>
<dbReference type="Proteomes" id="UP000220158">
    <property type="component" value="Chromosome 11"/>
</dbReference>
<dbReference type="GO" id="GO:0051082">
    <property type="term" value="F:unfolded protein binding"/>
    <property type="evidence" value="ECO:0007669"/>
    <property type="project" value="TreeGrafter"/>
</dbReference>
<keyword evidence="2" id="KW-0812">Transmembrane</keyword>
<dbReference type="GeneID" id="39736915"/>
<feature type="transmembrane region" description="Helical" evidence="2">
    <location>
        <begin position="137"/>
        <end position="161"/>
    </location>
</feature>
<dbReference type="Pfam" id="PF00226">
    <property type="entry name" value="DnaJ"/>
    <property type="match status" value="1"/>
</dbReference>
<dbReference type="Gene3D" id="1.10.287.110">
    <property type="entry name" value="DnaJ domain"/>
    <property type="match status" value="1"/>
</dbReference>
<reference evidence="4 5" key="1">
    <citation type="submission" date="2015-04" db="EMBL/GenBank/DDBJ databases">
        <authorList>
            <consortium name="Pathogen Informatics"/>
        </authorList>
    </citation>
    <scope>NUCLEOTIDE SEQUENCE [LARGE SCALE GENOMIC DNA]</scope>
    <source>
        <strain evidence="4 5">SGS1</strain>
    </source>
</reference>